<evidence type="ECO:0000313" key="2">
    <source>
        <dbReference type="Proteomes" id="UP000323608"/>
    </source>
</evidence>
<protein>
    <recommendedName>
        <fullName evidence="3">DUF600 family protein</fullName>
    </recommendedName>
</protein>
<accession>A0A5B0VRQ4</accession>
<dbReference type="AlphaFoldDB" id="A0A5B0VRQ4"/>
<evidence type="ECO:0000313" key="1">
    <source>
        <dbReference type="EMBL" id="KAA1177380.1"/>
    </source>
</evidence>
<organism evidence="1 2">
    <name type="scientific">Rhizobium tropici</name>
    <dbReference type="NCBI Taxonomy" id="398"/>
    <lineage>
        <taxon>Bacteria</taxon>
        <taxon>Pseudomonadati</taxon>
        <taxon>Pseudomonadota</taxon>
        <taxon>Alphaproteobacteria</taxon>
        <taxon>Hyphomicrobiales</taxon>
        <taxon>Rhizobiaceae</taxon>
        <taxon>Rhizobium/Agrobacterium group</taxon>
        <taxon>Rhizobium</taxon>
    </lineage>
</organism>
<gene>
    <name evidence="1" type="ORF">FP026_24685</name>
</gene>
<evidence type="ECO:0008006" key="3">
    <source>
        <dbReference type="Google" id="ProtNLM"/>
    </source>
</evidence>
<dbReference type="OrthoDB" id="7692537at2"/>
<dbReference type="RefSeq" id="WP_149637231.1">
    <property type="nucleotide sequence ID" value="NZ_VNIP01000012.1"/>
</dbReference>
<comment type="caution">
    <text evidence="1">The sequence shown here is derived from an EMBL/GenBank/DDBJ whole genome shotgun (WGS) entry which is preliminary data.</text>
</comment>
<proteinExistence type="predicted"/>
<dbReference type="EMBL" id="VNIP01000012">
    <property type="protein sequence ID" value="KAA1177380.1"/>
    <property type="molecule type" value="Genomic_DNA"/>
</dbReference>
<sequence>MSENLELMGNIARAIVNSGKMQGVEWVEISIVVTVDESGEASEIFGYAYDEKGNYTAVAPKLREIEQPVAAYREWLRQDGDKGFRKILFQFNRVSRKVNADFEYENLGRWQVTPKNVDDIIEQLRPNLGE</sequence>
<name>A0A5B0VRQ4_RHITR</name>
<reference evidence="1 2" key="1">
    <citation type="submission" date="2019-07" db="EMBL/GenBank/DDBJ databases">
        <title>The Draft Genome Sequence of Rhizobium tropici SARCC-755 Associated with Superior Nodulation on Pigeonpea (Cajanus cajan (L.) Millsp.).</title>
        <authorList>
            <person name="Bopape F.L."/>
            <person name="Hassen A.I."/>
            <person name="Swanevelder Z.H."/>
            <person name="Gwata E.T."/>
        </authorList>
    </citation>
    <scope>NUCLEOTIDE SEQUENCE [LARGE SCALE GENOMIC DNA]</scope>
    <source>
        <strain evidence="1 2">SARCC-755</strain>
    </source>
</reference>
<dbReference type="Proteomes" id="UP000323608">
    <property type="component" value="Unassembled WGS sequence"/>
</dbReference>